<evidence type="ECO:0000256" key="5">
    <source>
        <dbReference type="ARBA" id="ARBA00022598"/>
    </source>
</evidence>
<dbReference type="HAMAP" id="MF_00123">
    <property type="entry name" value="Arg_tRNA_synth"/>
    <property type="match status" value="1"/>
</dbReference>
<dbReference type="CDD" id="cd00671">
    <property type="entry name" value="ArgRS_core"/>
    <property type="match status" value="1"/>
</dbReference>
<dbReference type="PRINTS" id="PR01038">
    <property type="entry name" value="TRNASYNTHARG"/>
</dbReference>
<keyword evidence="16" id="KW-1185">Reference proteome</keyword>
<dbReference type="Gene3D" id="3.40.50.620">
    <property type="entry name" value="HUPs"/>
    <property type="match status" value="1"/>
</dbReference>
<evidence type="ECO:0000259" key="14">
    <source>
        <dbReference type="SMART" id="SM01016"/>
    </source>
</evidence>
<dbReference type="FunFam" id="3.30.1360.70:FF:000003">
    <property type="entry name" value="Arginine--tRNA ligase"/>
    <property type="match status" value="1"/>
</dbReference>
<evidence type="ECO:0000256" key="4">
    <source>
        <dbReference type="ARBA" id="ARBA00022490"/>
    </source>
</evidence>
<dbReference type="Gene3D" id="3.30.1360.70">
    <property type="entry name" value="Arginyl tRNA synthetase N-terminal domain"/>
    <property type="match status" value="1"/>
</dbReference>
<evidence type="ECO:0000256" key="8">
    <source>
        <dbReference type="ARBA" id="ARBA00022917"/>
    </source>
</evidence>
<dbReference type="Pfam" id="PF03485">
    <property type="entry name" value="Arg_tRNA_synt_N"/>
    <property type="match status" value="1"/>
</dbReference>
<dbReference type="Pfam" id="PF05746">
    <property type="entry name" value="DALR_1"/>
    <property type="match status" value="1"/>
</dbReference>
<feature type="domain" description="Arginyl tRNA synthetase N-terminal" evidence="14">
    <location>
        <begin position="3"/>
        <end position="91"/>
    </location>
</feature>
<dbReference type="Pfam" id="PF00750">
    <property type="entry name" value="tRNA-synt_1d"/>
    <property type="match status" value="1"/>
</dbReference>
<evidence type="ECO:0000256" key="6">
    <source>
        <dbReference type="ARBA" id="ARBA00022741"/>
    </source>
</evidence>
<dbReference type="InterPro" id="IPR001412">
    <property type="entry name" value="aa-tRNA-synth_I_CS"/>
</dbReference>
<dbReference type="EMBL" id="LS483250">
    <property type="protein sequence ID" value="SQD79311.1"/>
    <property type="molecule type" value="Genomic_DNA"/>
</dbReference>
<dbReference type="InterPro" id="IPR005148">
    <property type="entry name" value="Arg-tRNA-synth_N"/>
</dbReference>
<evidence type="ECO:0000256" key="1">
    <source>
        <dbReference type="ARBA" id="ARBA00004496"/>
    </source>
</evidence>
<evidence type="ECO:0000259" key="13">
    <source>
        <dbReference type="SMART" id="SM00836"/>
    </source>
</evidence>
<organism evidence="15 16">
    <name type="scientific">Moritella yayanosii</name>
    <dbReference type="NCBI Taxonomy" id="69539"/>
    <lineage>
        <taxon>Bacteria</taxon>
        <taxon>Pseudomonadati</taxon>
        <taxon>Pseudomonadota</taxon>
        <taxon>Gammaproteobacteria</taxon>
        <taxon>Alteromonadales</taxon>
        <taxon>Moritellaceae</taxon>
        <taxon>Moritella</taxon>
    </lineage>
</organism>
<dbReference type="SUPFAM" id="SSF47323">
    <property type="entry name" value="Anticodon-binding domain of a subclass of class I aminoacyl-tRNA synthetases"/>
    <property type="match status" value="1"/>
</dbReference>
<dbReference type="PANTHER" id="PTHR11956">
    <property type="entry name" value="ARGINYL-TRNA SYNTHETASE"/>
    <property type="match status" value="1"/>
</dbReference>
<reference evidence="16" key="1">
    <citation type="submission" date="2018-05" db="EMBL/GenBank/DDBJ databases">
        <authorList>
            <person name="Cea G.-C."/>
            <person name="William W."/>
        </authorList>
    </citation>
    <scope>NUCLEOTIDE SEQUENCE [LARGE SCALE GENOMIC DNA]</scope>
    <source>
        <strain evidence="16">DB21MT 5</strain>
    </source>
</reference>
<sequence length="584" mass="65473">MKEHIIQLLEQTVTILKEQQIIPADVQPRIAVDRTRDKAHGDLATNLAMMMAKPAKKNPRELAQLIIDNLPESDLISRTEIAGPGFINIFLNQNWLAQQIDIALADDNLSVQKTTAPDTVVVDLSSPNLAKEMHVGHLRSSIIGDSIARTLELLGHHVIRQNHVGDWGTQFGMLLAYMEEKRAENVEISMQLSDLEVFYRAAKGRFDESEDFAIRAREMVVMLQSGDEACNKLWKEFNDVSLAHCHDIYKRLNVKLTRDDVRGESFYNSDLHNVVAELEAQGLLTESNGAKCVFLDEFKNKDGDPLPVIIQKNGGGFLYATTDLAAMRYRQQTLNANRIMYFVDQRQALHFQQVFSVAQKAGFVKPETSLEHLGFGTMNGEDGRPFKTRSGGTVKLVDLLTEAEERAYTLVKAKNPNLAENELKHIARVVGISSVKYADLSKNRSSDYIFNFDSMLSFEGNTAPYLLYACTRVSSIFNKVDTATVAKLTTAKVQLNEDKEQELAGKLIQFNEIVHHVAKRATPNTLCTYLFELAGVFSSFYEACPILSTEDEAIKLSRLKLAQLTAKTLKQGLDLLGIETLERM</sequence>
<dbReference type="InterPro" id="IPR014729">
    <property type="entry name" value="Rossmann-like_a/b/a_fold"/>
</dbReference>
<dbReference type="SMART" id="SM01016">
    <property type="entry name" value="Arg_tRNA_synt_N"/>
    <property type="match status" value="1"/>
</dbReference>
<keyword evidence="7 11" id="KW-0067">ATP-binding</keyword>
<comment type="catalytic activity">
    <reaction evidence="10 11">
        <text>tRNA(Arg) + L-arginine + ATP = L-arginyl-tRNA(Arg) + AMP + diphosphate</text>
        <dbReference type="Rhea" id="RHEA:20301"/>
        <dbReference type="Rhea" id="RHEA-COMP:9658"/>
        <dbReference type="Rhea" id="RHEA-COMP:9673"/>
        <dbReference type="ChEBI" id="CHEBI:30616"/>
        <dbReference type="ChEBI" id="CHEBI:32682"/>
        <dbReference type="ChEBI" id="CHEBI:33019"/>
        <dbReference type="ChEBI" id="CHEBI:78442"/>
        <dbReference type="ChEBI" id="CHEBI:78513"/>
        <dbReference type="ChEBI" id="CHEBI:456215"/>
        <dbReference type="EC" id="6.1.1.19"/>
    </reaction>
</comment>
<evidence type="ECO:0000256" key="2">
    <source>
        <dbReference type="ARBA" id="ARBA00005594"/>
    </source>
</evidence>
<evidence type="ECO:0000256" key="11">
    <source>
        <dbReference type="HAMAP-Rule" id="MF_00123"/>
    </source>
</evidence>
<accession>A0A330LTL6</accession>
<dbReference type="GO" id="GO:0006420">
    <property type="term" value="P:arginyl-tRNA aminoacylation"/>
    <property type="evidence" value="ECO:0007669"/>
    <property type="project" value="UniProtKB-UniRule"/>
</dbReference>
<dbReference type="RefSeq" id="WP_112715924.1">
    <property type="nucleotide sequence ID" value="NZ_LS483250.1"/>
</dbReference>
<feature type="domain" description="DALR anticodon binding" evidence="13">
    <location>
        <begin position="466"/>
        <end position="584"/>
    </location>
</feature>
<evidence type="ECO:0000313" key="15">
    <source>
        <dbReference type="EMBL" id="SQD79311.1"/>
    </source>
</evidence>
<keyword evidence="6 11" id="KW-0547">Nucleotide-binding</keyword>
<dbReference type="AlphaFoldDB" id="A0A330LTL6"/>
<dbReference type="InterPro" id="IPR035684">
    <property type="entry name" value="ArgRS_core"/>
</dbReference>
<dbReference type="GO" id="GO:0005737">
    <property type="term" value="C:cytoplasm"/>
    <property type="evidence" value="ECO:0007669"/>
    <property type="project" value="UniProtKB-SubCell"/>
</dbReference>
<evidence type="ECO:0000256" key="7">
    <source>
        <dbReference type="ARBA" id="ARBA00022840"/>
    </source>
</evidence>
<dbReference type="PANTHER" id="PTHR11956:SF5">
    <property type="entry name" value="ARGININE--TRNA LIGASE, CYTOPLASMIC"/>
    <property type="match status" value="1"/>
</dbReference>
<comment type="subcellular location">
    <subcellularLocation>
        <location evidence="1 11">Cytoplasm</location>
    </subcellularLocation>
</comment>
<keyword evidence="8 11" id="KW-0648">Protein biosynthesis</keyword>
<evidence type="ECO:0000256" key="3">
    <source>
        <dbReference type="ARBA" id="ARBA00011245"/>
    </source>
</evidence>
<protein>
    <recommendedName>
        <fullName evidence="11">Arginine--tRNA ligase</fullName>
        <ecNumber evidence="11">6.1.1.19</ecNumber>
    </recommendedName>
    <alternativeName>
        <fullName evidence="11">Arginyl-tRNA synthetase</fullName>
        <shortName evidence="11">ArgRS</shortName>
    </alternativeName>
</protein>
<dbReference type="SUPFAM" id="SSF55190">
    <property type="entry name" value="Arginyl-tRNA synthetase (ArgRS), N-terminal 'additional' domain"/>
    <property type="match status" value="1"/>
</dbReference>
<dbReference type="FunFam" id="1.10.730.10:FF:000006">
    <property type="entry name" value="Arginyl-tRNA synthetase 2, mitochondrial"/>
    <property type="match status" value="1"/>
</dbReference>
<dbReference type="PROSITE" id="PS00178">
    <property type="entry name" value="AA_TRNA_LIGASE_I"/>
    <property type="match status" value="1"/>
</dbReference>
<keyword evidence="9 11" id="KW-0030">Aminoacyl-tRNA synthetase</keyword>
<dbReference type="GO" id="GO:0005524">
    <property type="term" value="F:ATP binding"/>
    <property type="evidence" value="ECO:0007669"/>
    <property type="project" value="UniProtKB-UniRule"/>
</dbReference>
<dbReference type="Proteomes" id="UP000250163">
    <property type="component" value="Chromosome MORIYA"/>
</dbReference>
<keyword evidence="4 11" id="KW-0963">Cytoplasm</keyword>
<feature type="short sequence motif" description="'HIGH' region" evidence="11">
    <location>
        <begin position="127"/>
        <end position="137"/>
    </location>
</feature>
<dbReference type="KEGG" id="mya:MORIYA_2847"/>
<comment type="subunit">
    <text evidence="3 11">Monomer.</text>
</comment>
<dbReference type="EC" id="6.1.1.19" evidence="11"/>
<dbReference type="InterPro" id="IPR008909">
    <property type="entry name" value="DALR_anticod-bd"/>
</dbReference>
<dbReference type="OrthoDB" id="9803211at2"/>
<dbReference type="NCBIfam" id="TIGR00456">
    <property type="entry name" value="argS"/>
    <property type="match status" value="1"/>
</dbReference>
<dbReference type="InterPro" id="IPR036695">
    <property type="entry name" value="Arg-tRNA-synth_N_sf"/>
</dbReference>
<comment type="similarity">
    <text evidence="2 11 12">Belongs to the class-I aminoacyl-tRNA synthetase family.</text>
</comment>
<dbReference type="FunFam" id="3.40.50.620:FF:000030">
    <property type="entry name" value="Arginine--tRNA ligase"/>
    <property type="match status" value="1"/>
</dbReference>
<keyword evidence="5 11" id="KW-0436">Ligase</keyword>
<dbReference type="InterPro" id="IPR001278">
    <property type="entry name" value="Arg-tRNA-ligase"/>
</dbReference>
<evidence type="ECO:0000313" key="16">
    <source>
        <dbReference type="Proteomes" id="UP000250163"/>
    </source>
</evidence>
<evidence type="ECO:0000256" key="10">
    <source>
        <dbReference type="ARBA" id="ARBA00049339"/>
    </source>
</evidence>
<evidence type="ECO:0000256" key="12">
    <source>
        <dbReference type="RuleBase" id="RU363038"/>
    </source>
</evidence>
<dbReference type="SMART" id="SM00836">
    <property type="entry name" value="DALR_1"/>
    <property type="match status" value="1"/>
</dbReference>
<dbReference type="SUPFAM" id="SSF52374">
    <property type="entry name" value="Nucleotidylyl transferase"/>
    <property type="match status" value="1"/>
</dbReference>
<dbReference type="Gene3D" id="1.10.730.10">
    <property type="entry name" value="Isoleucyl-tRNA Synthetase, Domain 1"/>
    <property type="match status" value="1"/>
</dbReference>
<dbReference type="GO" id="GO:0004814">
    <property type="term" value="F:arginine-tRNA ligase activity"/>
    <property type="evidence" value="ECO:0007669"/>
    <property type="project" value="UniProtKB-UniRule"/>
</dbReference>
<dbReference type="CDD" id="cd07956">
    <property type="entry name" value="Anticodon_Ia_Arg"/>
    <property type="match status" value="1"/>
</dbReference>
<gene>
    <name evidence="11 15" type="primary">argS</name>
    <name evidence="15" type="ORF">MORIYA_2847</name>
</gene>
<name>A0A330LTL6_9GAMM</name>
<dbReference type="InterPro" id="IPR009080">
    <property type="entry name" value="tRNAsynth_Ia_anticodon-bd"/>
</dbReference>
<evidence type="ECO:0000256" key="9">
    <source>
        <dbReference type="ARBA" id="ARBA00023146"/>
    </source>
</evidence>
<proteinExistence type="inferred from homology"/>